<keyword evidence="5 7" id="KW-0378">Hydrolase</keyword>
<dbReference type="PANTHER" id="PTHR30337">
    <property type="entry name" value="COMPONENT OF ATP-DEPENDENT DSDNA EXONUCLEASE"/>
    <property type="match status" value="1"/>
</dbReference>
<comment type="subunit">
    <text evidence="2 7">Heterodimer of SbcC and SbcD.</text>
</comment>
<dbReference type="GO" id="GO:0006260">
    <property type="term" value="P:DNA replication"/>
    <property type="evidence" value="ECO:0007669"/>
    <property type="project" value="UniProtKB-KW"/>
</dbReference>
<dbReference type="GO" id="GO:0008408">
    <property type="term" value="F:3'-5' exonuclease activity"/>
    <property type="evidence" value="ECO:0007669"/>
    <property type="project" value="InterPro"/>
</dbReference>
<feature type="domain" description="Calcineurin-like phosphoesterase" evidence="8">
    <location>
        <begin position="1"/>
        <end position="226"/>
    </location>
</feature>
<evidence type="ECO:0000256" key="3">
    <source>
        <dbReference type="ARBA" id="ARBA00013365"/>
    </source>
</evidence>
<sequence>MKILHTADWHVGKVLRGRARADEHRAVLKELVELARAEDVDAVIVAGDVFDTSAPTPPSQALVMQTLLALREGGRQVVVLAGNHDDPRLLDVWRPVLGALGVHVVGRFRRPDDGGVLSWTTRAGEDVRLAVMPFLSHRFVVRAVEALTDTPDQHNRSYAARFAQLAAALTAGFGGDTVNLVAAHGTLPGGKLGGGEREAQTIFSYYFEATAFPPTVQYAALGHLHRRQQMPGPCPIWYSGAPIAVDFGEEHNSPGALLVTVEPGRPAQVREVTLASPRSLRTVNGSLEELEAQAESLQDAWLRVVVAEKPRAGLADRVRQILPNALTVDVDERFRPTAARREGGGAARAARTPRELFRDYLAQTGRDDPRVIALFDRLHDEVTASGGGEG</sequence>
<dbReference type="InterPro" id="IPR004843">
    <property type="entry name" value="Calcineurin-like_PHP"/>
</dbReference>
<keyword evidence="7" id="KW-0255">Endonuclease</keyword>
<dbReference type="EMBL" id="CP001738">
    <property type="protein sequence ID" value="ACY97483.1"/>
    <property type="molecule type" value="Genomic_DNA"/>
</dbReference>
<evidence type="ECO:0000259" key="8">
    <source>
        <dbReference type="Pfam" id="PF00149"/>
    </source>
</evidence>
<evidence type="ECO:0000313" key="10">
    <source>
        <dbReference type="EMBL" id="ACY97483.1"/>
    </source>
</evidence>
<dbReference type="PANTHER" id="PTHR30337:SF0">
    <property type="entry name" value="NUCLEASE SBCCD SUBUNIT D"/>
    <property type="match status" value="1"/>
</dbReference>
<keyword evidence="4 7" id="KW-0540">Nuclease</keyword>
<evidence type="ECO:0000256" key="7">
    <source>
        <dbReference type="RuleBase" id="RU363069"/>
    </source>
</evidence>
<accession>D1ADM3</accession>
<dbReference type="InterPro" id="IPR041796">
    <property type="entry name" value="Mre11_N"/>
</dbReference>
<dbReference type="GO" id="GO:0004519">
    <property type="term" value="F:endonuclease activity"/>
    <property type="evidence" value="ECO:0007669"/>
    <property type="project" value="UniProtKB-KW"/>
</dbReference>
<dbReference type="CDD" id="cd00840">
    <property type="entry name" value="MPP_Mre11_N"/>
    <property type="match status" value="1"/>
</dbReference>
<evidence type="ECO:0000313" key="11">
    <source>
        <dbReference type="Proteomes" id="UP000001918"/>
    </source>
</evidence>
<organism evidence="10 11">
    <name type="scientific">Thermomonospora curvata (strain ATCC 19995 / DSM 43183 / JCM 3096 / KCTC 9072 / NBRC 15933 / NCIMB 10081 / Henssen B9)</name>
    <dbReference type="NCBI Taxonomy" id="471852"/>
    <lineage>
        <taxon>Bacteria</taxon>
        <taxon>Bacillati</taxon>
        <taxon>Actinomycetota</taxon>
        <taxon>Actinomycetes</taxon>
        <taxon>Streptosporangiales</taxon>
        <taxon>Thermomonosporaceae</taxon>
        <taxon>Thermomonospora</taxon>
    </lineage>
</organism>
<dbReference type="AlphaFoldDB" id="D1ADM3"/>
<comment type="similarity">
    <text evidence="1 7">Belongs to the SbcD family.</text>
</comment>
<reference evidence="10 11" key="1">
    <citation type="journal article" date="2011" name="Stand. Genomic Sci.">
        <title>Complete genome sequence of Thermomonospora curvata type strain (B9).</title>
        <authorList>
            <person name="Chertkov O."/>
            <person name="Sikorski J."/>
            <person name="Nolan M."/>
            <person name="Lapidus A."/>
            <person name="Lucas S."/>
            <person name="Del Rio T.G."/>
            <person name="Tice H."/>
            <person name="Cheng J.F."/>
            <person name="Goodwin L."/>
            <person name="Pitluck S."/>
            <person name="Liolios K."/>
            <person name="Ivanova N."/>
            <person name="Mavromatis K."/>
            <person name="Mikhailova N."/>
            <person name="Ovchinnikova G."/>
            <person name="Pati A."/>
            <person name="Chen A."/>
            <person name="Palaniappan K."/>
            <person name="Djao O.D."/>
            <person name="Land M."/>
            <person name="Hauser L."/>
            <person name="Chang Y.J."/>
            <person name="Jeffries C.D."/>
            <person name="Brettin T."/>
            <person name="Han C."/>
            <person name="Detter J.C."/>
            <person name="Rohde M."/>
            <person name="Goker M."/>
            <person name="Woyke T."/>
            <person name="Bristow J."/>
            <person name="Eisen J.A."/>
            <person name="Markowitz V."/>
            <person name="Hugenholtz P."/>
            <person name="Klenk H.P."/>
            <person name="Kyrpides N.C."/>
        </authorList>
    </citation>
    <scope>NUCLEOTIDE SEQUENCE [LARGE SCALE GENOMIC DNA]</scope>
    <source>
        <strain evidence="11">ATCC 19995 / DSM 43183 / JCM 3096 / KCTC 9072 / NBRC 15933 / NCIMB 10081 / Henssen B9</strain>
    </source>
</reference>
<feature type="domain" description="Nuclease SbcCD subunit D C-terminal" evidence="9">
    <location>
        <begin position="277"/>
        <end position="364"/>
    </location>
</feature>
<proteinExistence type="inferred from homology"/>
<dbReference type="SUPFAM" id="SSF56300">
    <property type="entry name" value="Metallo-dependent phosphatases"/>
    <property type="match status" value="1"/>
</dbReference>
<dbReference type="Proteomes" id="UP000001918">
    <property type="component" value="Chromosome"/>
</dbReference>
<evidence type="ECO:0000256" key="4">
    <source>
        <dbReference type="ARBA" id="ARBA00022722"/>
    </source>
</evidence>
<dbReference type="InterPro" id="IPR029052">
    <property type="entry name" value="Metallo-depent_PP-like"/>
</dbReference>
<dbReference type="HOGENOM" id="CLU_038045_3_1_11"/>
<dbReference type="Pfam" id="PF00149">
    <property type="entry name" value="Metallophos"/>
    <property type="match status" value="1"/>
</dbReference>
<dbReference type="eggNOG" id="COG0420">
    <property type="taxonomic scope" value="Bacteria"/>
</dbReference>
<evidence type="ECO:0000256" key="6">
    <source>
        <dbReference type="ARBA" id="ARBA00022839"/>
    </source>
</evidence>
<keyword evidence="11" id="KW-1185">Reference proteome</keyword>
<gene>
    <name evidence="7" type="primary">sbcD</name>
    <name evidence="10" type="ordered locus">Tcur_1914</name>
</gene>
<dbReference type="NCBIfam" id="TIGR00619">
    <property type="entry name" value="sbcd"/>
    <property type="match status" value="1"/>
</dbReference>
<dbReference type="Gene3D" id="3.60.21.10">
    <property type="match status" value="1"/>
</dbReference>
<dbReference type="KEGG" id="tcu:Tcur_1914"/>
<keyword evidence="6 7" id="KW-0269">Exonuclease</keyword>
<keyword evidence="7" id="KW-0233">DNA recombination</keyword>
<dbReference type="GO" id="GO:0006310">
    <property type="term" value="P:DNA recombination"/>
    <property type="evidence" value="ECO:0007669"/>
    <property type="project" value="UniProtKB-KW"/>
</dbReference>
<dbReference type="Pfam" id="PF12320">
    <property type="entry name" value="SbcD_C"/>
    <property type="match status" value="1"/>
</dbReference>
<evidence type="ECO:0000256" key="5">
    <source>
        <dbReference type="ARBA" id="ARBA00022801"/>
    </source>
</evidence>
<protein>
    <recommendedName>
        <fullName evidence="3 7">Nuclease SbcCD subunit D</fullName>
    </recommendedName>
</protein>
<evidence type="ECO:0000256" key="2">
    <source>
        <dbReference type="ARBA" id="ARBA00011322"/>
    </source>
</evidence>
<name>D1ADM3_THECD</name>
<dbReference type="InterPro" id="IPR004593">
    <property type="entry name" value="SbcD"/>
</dbReference>
<dbReference type="STRING" id="471852.Tcur_1914"/>
<dbReference type="OrthoDB" id="9773856at2"/>
<keyword evidence="7" id="KW-0235">DNA replication</keyword>
<comment type="function">
    <text evidence="7">SbcCD cleaves DNA hairpin structures. These structures can inhibit DNA replication and are intermediates in certain DNA recombination reactions. The complex acts as a 3'-&gt;5' double strand exonuclease that can open hairpins. It also has a 5' single-strand endonuclease activity.</text>
</comment>
<dbReference type="InterPro" id="IPR050535">
    <property type="entry name" value="DNA_Repair-Maintenance_Comp"/>
</dbReference>
<dbReference type="InterPro" id="IPR026843">
    <property type="entry name" value="SbcD_C"/>
</dbReference>
<dbReference type="RefSeq" id="WP_012852267.1">
    <property type="nucleotide sequence ID" value="NC_013510.1"/>
</dbReference>
<evidence type="ECO:0000256" key="1">
    <source>
        <dbReference type="ARBA" id="ARBA00010555"/>
    </source>
</evidence>
<evidence type="ECO:0000259" key="9">
    <source>
        <dbReference type="Pfam" id="PF12320"/>
    </source>
</evidence>